<evidence type="ECO:0000259" key="2">
    <source>
        <dbReference type="PROSITE" id="PS51186"/>
    </source>
</evidence>
<reference evidence="3" key="1">
    <citation type="journal article" date="2021" name="PeerJ">
        <title>Extensive microbial diversity within the chicken gut microbiome revealed by metagenomics and culture.</title>
        <authorList>
            <person name="Gilroy R."/>
            <person name="Ravi A."/>
            <person name="Getino M."/>
            <person name="Pursley I."/>
            <person name="Horton D.L."/>
            <person name="Alikhan N.F."/>
            <person name="Baker D."/>
            <person name="Gharbi K."/>
            <person name="Hall N."/>
            <person name="Watson M."/>
            <person name="Adriaenssens E.M."/>
            <person name="Foster-Nyarko E."/>
            <person name="Jarju S."/>
            <person name="Secka A."/>
            <person name="Antonio M."/>
            <person name="Oren A."/>
            <person name="Chaudhuri R.R."/>
            <person name="La Ragione R."/>
            <person name="Hildebrand F."/>
            <person name="Pallen M.J."/>
        </authorList>
    </citation>
    <scope>NUCLEOTIDE SEQUENCE</scope>
    <source>
        <strain evidence="3">CHK173-259</strain>
    </source>
</reference>
<dbReference type="SUPFAM" id="SSF55729">
    <property type="entry name" value="Acyl-CoA N-acyltransferases (Nat)"/>
    <property type="match status" value="1"/>
</dbReference>
<accession>A0A9D1QRU1</accession>
<evidence type="ECO:0000313" key="3">
    <source>
        <dbReference type="EMBL" id="HIW71761.1"/>
    </source>
</evidence>
<dbReference type="Proteomes" id="UP000886822">
    <property type="component" value="Unassembled WGS sequence"/>
</dbReference>
<feature type="domain" description="N-acetyltransferase" evidence="2">
    <location>
        <begin position="3"/>
        <end position="136"/>
    </location>
</feature>
<dbReference type="CDD" id="cd04301">
    <property type="entry name" value="NAT_SF"/>
    <property type="match status" value="1"/>
</dbReference>
<name>A0A9D1QRU1_9LACO</name>
<evidence type="ECO:0000313" key="4">
    <source>
        <dbReference type="Proteomes" id="UP000886822"/>
    </source>
</evidence>
<keyword evidence="1" id="KW-0808">Transferase</keyword>
<proteinExistence type="predicted"/>
<protein>
    <submittedName>
        <fullName evidence="3">GNAT family N-acetyltransferase</fullName>
    </submittedName>
</protein>
<dbReference type="AlphaFoldDB" id="A0A9D1QRU1"/>
<evidence type="ECO:0000256" key="1">
    <source>
        <dbReference type="ARBA" id="ARBA00022679"/>
    </source>
</evidence>
<dbReference type="InterPro" id="IPR016181">
    <property type="entry name" value="Acyl_CoA_acyltransferase"/>
</dbReference>
<dbReference type="EMBL" id="DXGJ01000029">
    <property type="protein sequence ID" value="HIW71761.1"/>
    <property type="molecule type" value="Genomic_DNA"/>
</dbReference>
<dbReference type="Gene3D" id="3.40.630.30">
    <property type="match status" value="1"/>
</dbReference>
<dbReference type="InterPro" id="IPR000182">
    <property type="entry name" value="GNAT_dom"/>
</dbReference>
<dbReference type="PANTHER" id="PTHR13947">
    <property type="entry name" value="GNAT FAMILY N-ACETYLTRANSFERASE"/>
    <property type="match status" value="1"/>
</dbReference>
<sequence length="161" mass="17859">MAIQYRQMTTISPALRRLLLSADPQWSHVSDALTAGIGWAGYQDDVLVSASILVPHGATTLEVANLAVASTYQRQGLGRAMIDFARDWAIQRRYRRLKVATGTTSLGPLIMYQKCGFRVVKVEPNYFTTHYRRPIVENGVVLKDRLVLQQAIGSKSTGPVI</sequence>
<dbReference type="Pfam" id="PF00583">
    <property type="entry name" value="Acetyltransf_1"/>
    <property type="match status" value="1"/>
</dbReference>
<reference evidence="3" key="2">
    <citation type="submission" date="2021-04" db="EMBL/GenBank/DDBJ databases">
        <authorList>
            <person name="Gilroy R."/>
        </authorList>
    </citation>
    <scope>NUCLEOTIDE SEQUENCE</scope>
    <source>
        <strain evidence="3">CHK173-259</strain>
    </source>
</reference>
<dbReference type="GO" id="GO:0008080">
    <property type="term" value="F:N-acetyltransferase activity"/>
    <property type="evidence" value="ECO:0007669"/>
    <property type="project" value="InterPro"/>
</dbReference>
<dbReference type="InterPro" id="IPR050769">
    <property type="entry name" value="NAT_camello-type"/>
</dbReference>
<comment type="caution">
    <text evidence="3">The sequence shown here is derived from an EMBL/GenBank/DDBJ whole genome shotgun (WGS) entry which is preliminary data.</text>
</comment>
<dbReference type="PROSITE" id="PS51186">
    <property type="entry name" value="GNAT"/>
    <property type="match status" value="1"/>
</dbReference>
<organism evidence="3 4">
    <name type="scientific">Candidatus Levilactobacillus faecigallinarum</name>
    <dbReference type="NCBI Taxonomy" id="2838638"/>
    <lineage>
        <taxon>Bacteria</taxon>
        <taxon>Bacillati</taxon>
        <taxon>Bacillota</taxon>
        <taxon>Bacilli</taxon>
        <taxon>Lactobacillales</taxon>
        <taxon>Lactobacillaceae</taxon>
        <taxon>Levilactobacillus</taxon>
    </lineage>
</organism>
<dbReference type="PANTHER" id="PTHR13947:SF37">
    <property type="entry name" value="LD18367P"/>
    <property type="match status" value="1"/>
</dbReference>
<gene>
    <name evidence="3" type="ORF">H9875_03950</name>
</gene>